<dbReference type="EMBL" id="FORT01000027">
    <property type="protein sequence ID" value="SFK98702.1"/>
    <property type="molecule type" value="Genomic_DNA"/>
</dbReference>
<dbReference type="PANTHER" id="PTHR30388:SF6">
    <property type="entry name" value="XANTHINE DEHYDROGENASE SUBUNIT A-RELATED"/>
    <property type="match status" value="1"/>
</dbReference>
<evidence type="ECO:0000259" key="2">
    <source>
        <dbReference type="Pfam" id="PF13478"/>
    </source>
</evidence>
<dbReference type="InterPro" id="IPR003777">
    <property type="entry name" value="XdhC_CoxI"/>
</dbReference>
<sequence>MMEIYEGLKHCLENKQRAVLATIIEVDGSTYRREGASCFITEDGKVLGTVSAGCVEGDLFEHARDVLESGRARTQHYDFRSEEDLLWGMGVGCNGAMKILLQPFDPVRYPAYTNHVFQMYEKKVFCRKEFIVGIVIDTADPSTHQIGTPYIFEQDERSTPRIRNGSRGLVHWELKGVQVTLYVETVQPRPMLVVYGAGPDAIPLVQGASRLGWHVTLIDHREHALCHQAFASADRLQLISREDYGNLYVDENAYVVVMTHNYLLDAKVVKRMIDSTIPYLGVLGPRKRIERILQEIHTEQKRPIVVDFAKLHAPIGLDIGADSPEEIALSILAELTSCRNRRGGQSLRLRNEPLHERHEFVSEKVLAQR</sequence>
<dbReference type="Pfam" id="PF13478">
    <property type="entry name" value="XdhC_C"/>
    <property type="match status" value="1"/>
</dbReference>
<feature type="domain" description="XdhC- CoxI" evidence="1">
    <location>
        <begin position="12"/>
        <end position="78"/>
    </location>
</feature>
<dbReference type="Gene3D" id="3.40.50.720">
    <property type="entry name" value="NAD(P)-binding Rossmann-like Domain"/>
    <property type="match status" value="1"/>
</dbReference>
<dbReference type="Proteomes" id="UP000198915">
    <property type="component" value="Unassembled WGS sequence"/>
</dbReference>
<gene>
    <name evidence="3" type="ORF">SAMN05518846_12720</name>
</gene>
<keyword evidence="4" id="KW-1185">Reference proteome</keyword>
<organism evidence="3 4">
    <name type="scientific">Brevibacillus centrosporus</name>
    <dbReference type="NCBI Taxonomy" id="54910"/>
    <lineage>
        <taxon>Bacteria</taxon>
        <taxon>Bacillati</taxon>
        <taxon>Bacillota</taxon>
        <taxon>Bacilli</taxon>
        <taxon>Bacillales</taxon>
        <taxon>Paenibacillaceae</taxon>
        <taxon>Brevibacillus</taxon>
    </lineage>
</organism>
<accession>A0A1I4DYN4</accession>
<dbReference type="PANTHER" id="PTHR30388">
    <property type="entry name" value="ALDEHYDE OXIDOREDUCTASE MOLYBDENUM COFACTOR ASSEMBLY PROTEIN"/>
    <property type="match status" value="1"/>
</dbReference>
<proteinExistence type="predicted"/>
<name>A0A1I4DYN4_9BACL</name>
<dbReference type="InterPro" id="IPR052698">
    <property type="entry name" value="MoCofactor_Util/Proc"/>
</dbReference>
<reference evidence="4" key="1">
    <citation type="submission" date="2016-10" db="EMBL/GenBank/DDBJ databases">
        <authorList>
            <person name="Varghese N."/>
            <person name="Submissions S."/>
        </authorList>
    </citation>
    <scope>NUCLEOTIDE SEQUENCE [LARGE SCALE GENOMIC DNA]</scope>
    <source>
        <strain evidence="4">OK042</strain>
    </source>
</reference>
<dbReference type="STRING" id="1884381.SAMN05518846_12720"/>
<evidence type="ECO:0000259" key="1">
    <source>
        <dbReference type="Pfam" id="PF02625"/>
    </source>
</evidence>
<dbReference type="AlphaFoldDB" id="A0A1I4DYN4"/>
<dbReference type="InterPro" id="IPR027051">
    <property type="entry name" value="XdhC_Rossmann_dom"/>
</dbReference>
<evidence type="ECO:0000313" key="4">
    <source>
        <dbReference type="Proteomes" id="UP000198915"/>
    </source>
</evidence>
<protein>
    <submittedName>
        <fullName evidence="3">Xanthine and CO dehydrogenase maturation factor, XdhC/CoxF family</fullName>
    </submittedName>
</protein>
<dbReference type="Pfam" id="PF02625">
    <property type="entry name" value="XdhC_CoxI"/>
    <property type="match status" value="1"/>
</dbReference>
<evidence type="ECO:0000313" key="3">
    <source>
        <dbReference type="EMBL" id="SFK98702.1"/>
    </source>
</evidence>
<feature type="domain" description="XdhC Rossmann" evidence="2">
    <location>
        <begin position="192"/>
        <end position="335"/>
    </location>
</feature>